<protein>
    <recommendedName>
        <fullName evidence="7">Dermatopontin</fullName>
    </recommendedName>
</protein>
<dbReference type="EMBL" id="JAWDGP010006482">
    <property type="protein sequence ID" value="KAK3740218.1"/>
    <property type="molecule type" value="Genomic_DNA"/>
</dbReference>
<comment type="caution">
    <text evidence="5">The sequence shown here is derived from an EMBL/GenBank/DDBJ whole genome shotgun (WGS) entry which is preliminary data.</text>
</comment>
<sequence>MSIQTADGGLEGISRCACAHLYQPARKSHWNSSVYDLCEPIMSLKIFASLAVLALVVALAVADDPVADTEEFDNEWDGDLSFECPSGKVLGSVYSVHDNSKEDRRWRLGCKKAPSGAKPKTCTWTDDYINTWDEPISFMCPANYVLTGINSTHSNAAEDRRMKMKCCRKSEVKTLNCKMTPYLNDWDAVLDYTVPKSKVITGWFSVHANSKEDRRHKLIVCSYKSK</sequence>
<keyword evidence="6" id="KW-1185">Reference proteome</keyword>
<dbReference type="InterPro" id="IPR026645">
    <property type="entry name" value="Dermatopontin"/>
</dbReference>
<evidence type="ECO:0000256" key="1">
    <source>
        <dbReference type="ARBA" id="ARBA00004613"/>
    </source>
</evidence>
<evidence type="ECO:0000313" key="6">
    <source>
        <dbReference type="Proteomes" id="UP001283361"/>
    </source>
</evidence>
<dbReference type="GO" id="GO:0030199">
    <property type="term" value="P:collagen fibril organization"/>
    <property type="evidence" value="ECO:0007669"/>
    <property type="project" value="TreeGrafter"/>
</dbReference>
<keyword evidence="3" id="KW-0964">Secreted</keyword>
<evidence type="ECO:0000256" key="3">
    <source>
        <dbReference type="ARBA" id="ARBA00022525"/>
    </source>
</evidence>
<dbReference type="PANTHER" id="PTHR15040">
    <property type="entry name" value="DERMATOPONTIN-RELATED"/>
    <property type="match status" value="1"/>
</dbReference>
<reference evidence="5" key="1">
    <citation type="journal article" date="2023" name="G3 (Bethesda)">
        <title>A reference genome for the long-term kleptoplast-retaining sea slug Elysia crispata morphotype clarki.</title>
        <authorList>
            <person name="Eastman K.E."/>
            <person name="Pendleton A.L."/>
            <person name="Shaikh M.A."/>
            <person name="Suttiyut T."/>
            <person name="Ogas R."/>
            <person name="Tomko P."/>
            <person name="Gavelis G."/>
            <person name="Widhalm J.R."/>
            <person name="Wisecaver J.H."/>
        </authorList>
    </citation>
    <scope>NUCLEOTIDE SEQUENCE</scope>
    <source>
        <strain evidence="5">ECLA1</strain>
    </source>
</reference>
<comment type="subcellular location">
    <subcellularLocation>
        <location evidence="1">Secreted</location>
    </subcellularLocation>
</comment>
<evidence type="ECO:0000313" key="5">
    <source>
        <dbReference type="EMBL" id="KAK3740218.1"/>
    </source>
</evidence>
<keyword evidence="4" id="KW-1015">Disulfide bond</keyword>
<proteinExistence type="inferred from homology"/>
<dbReference type="PANTHER" id="PTHR15040:SF1">
    <property type="entry name" value="DERMATOPONTIN-LIKE ISOFORM X1"/>
    <property type="match status" value="1"/>
</dbReference>
<dbReference type="Pfam" id="PF14704">
    <property type="entry name" value="DERM"/>
    <property type="match status" value="1"/>
</dbReference>
<organism evidence="5 6">
    <name type="scientific">Elysia crispata</name>
    <name type="common">lettuce slug</name>
    <dbReference type="NCBI Taxonomy" id="231223"/>
    <lineage>
        <taxon>Eukaryota</taxon>
        <taxon>Metazoa</taxon>
        <taxon>Spiralia</taxon>
        <taxon>Lophotrochozoa</taxon>
        <taxon>Mollusca</taxon>
        <taxon>Gastropoda</taxon>
        <taxon>Heterobranchia</taxon>
        <taxon>Euthyneura</taxon>
        <taxon>Panpulmonata</taxon>
        <taxon>Sacoglossa</taxon>
        <taxon>Placobranchoidea</taxon>
        <taxon>Plakobranchidae</taxon>
        <taxon>Elysia</taxon>
    </lineage>
</organism>
<name>A0AAE1CW67_9GAST</name>
<accession>A0AAE1CW67</accession>
<dbReference type="GO" id="GO:0005615">
    <property type="term" value="C:extracellular space"/>
    <property type="evidence" value="ECO:0007669"/>
    <property type="project" value="TreeGrafter"/>
</dbReference>
<dbReference type="AlphaFoldDB" id="A0AAE1CW67"/>
<evidence type="ECO:0008006" key="7">
    <source>
        <dbReference type="Google" id="ProtNLM"/>
    </source>
</evidence>
<dbReference type="GO" id="GO:0031012">
    <property type="term" value="C:extracellular matrix"/>
    <property type="evidence" value="ECO:0007669"/>
    <property type="project" value="TreeGrafter"/>
</dbReference>
<gene>
    <name evidence="5" type="ORF">RRG08_054240</name>
</gene>
<comment type="similarity">
    <text evidence="2">Belongs to the dermatopontin family.</text>
</comment>
<evidence type="ECO:0000256" key="2">
    <source>
        <dbReference type="ARBA" id="ARBA00008712"/>
    </source>
</evidence>
<evidence type="ECO:0000256" key="4">
    <source>
        <dbReference type="ARBA" id="ARBA00023157"/>
    </source>
</evidence>
<dbReference type="Proteomes" id="UP001283361">
    <property type="component" value="Unassembled WGS sequence"/>
</dbReference>